<dbReference type="Gene3D" id="1.10.1200.10">
    <property type="entry name" value="ACP-like"/>
    <property type="match status" value="2"/>
</dbReference>
<dbReference type="Pfam" id="PF00668">
    <property type="entry name" value="Condensation"/>
    <property type="match status" value="3"/>
</dbReference>
<dbReference type="RefSeq" id="WP_309796491.1">
    <property type="nucleotide sequence ID" value="NZ_BAAAHY010000006.1"/>
</dbReference>
<dbReference type="PROSITE" id="PS00012">
    <property type="entry name" value="PHOSPHOPANTETHEINE"/>
    <property type="match status" value="2"/>
</dbReference>
<dbReference type="Gene3D" id="3.40.50.1820">
    <property type="entry name" value="alpha/beta hydrolase"/>
    <property type="match status" value="1"/>
</dbReference>
<dbReference type="EMBL" id="JAVDQF010000001">
    <property type="protein sequence ID" value="MDR6268687.1"/>
    <property type="molecule type" value="Genomic_DNA"/>
</dbReference>
<dbReference type="SMART" id="SM00823">
    <property type="entry name" value="PKS_PP"/>
    <property type="match status" value="2"/>
</dbReference>
<dbReference type="SUPFAM" id="SSF53474">
    <property type="entry name" value="alpha/beta-Hydrolases"/>
    <property type="match status" value="1"/>
</dbReference>
<evidence type="ECO:0000313" key="5">
    <source>
        <dbReference type="EMBL" id="MDR6268687.1"/>
    </source>
</evidence>
<keyword evidence="2" id="KW-0596">Phosphopantetheine</keyword>
<accession>A0ABU1J8C9</accession>
<dbReference type="InterPro" id="IPR009081">
    <property type="entry name" value="PP-bd_ACP"/>
</dbReference>
<dbReference type="InterPro" id="IPR029058">
    <property type="entry name" value="AB_hydrolase_fold"/>
</dbReference>
<organism evidence="5 6">
    <name type="scientific">Arthrobacter russicus</name>
    <dbReference type="NCBI Taxonomy" id="172040"/>
    <lineage>
        <taxon>Bacteria</taxon>
        <taxon>Bacillati</taxon>
        <taxon>Actinomycetota</taxon>
        <taxon>Actinomycetes</taxon>
        <taxon>Micrococcales</taxon>
        <taxon>Micrococcaceae</taxon>
        <taxon>Arthrobacter</taxon>
    </lineage>
</organism>
<evidence type="ECO:0000256" key="2">
    <source>
        <dbReference type="ARBA" id="ARBA00022450"/>
    </source>
</evidence>
<dbReference type="InterPro" id="IPR006162">
    <property type="entry name" value="Ppantetheine_attach_site"/>
</dbReference>
<reference evidence="5 6" key="1">
    <citation type="submission" date="2023-07" db="EMBL/GenBank/DDBJ databases">
        <title>Sequencing the genomes of 1000 actinobacteria strains.</title>
        <authorList>
            <person name="Klenk H.-P."/>
        </authorList>
    </citation>
    <scope>NUCLEOTIDE SEQUENCE [LARGE SCALE GENOMIC DNA]</scope>
    <source>
        <strain evidence="5 6">DSM 14555</strain>
    </source>
</reference>
<dbReference type="SUPFAM" id="SSF56801">
    <property type="entry name" value="Acetyl-CoA synthetase-like"/>
    <property type="match status" value="2"/>
</dbReference>
<gene>
    <name evidence="5" type="ORF">JOE69_000925</name>
</gene>
<dbReference type="InterPro" id="IPR020806">
    <property type="entry name" value="PKS_PP-bd"/>
</dbReference>
<dbReference type="Gene3D" id="3.40.50.980">
    <property type="match status" value="2"/>
</dbReference>
<dbReference type="InterPro" id="IPR010071">
    <property type="entry name" value="AA_adenyl_dom"/>
</dbReference>
<dbReference type="Gene3D" id="3.40.50.12780">
    <property type="entry name" value="N-terminal domain of ligase-like"/>
    <property type="match status" value="1"/>
</dbReference>
<dbReference type="Gene3D" id="3.30.300.30">
    <property type="match status" value="2"/>
</dbReference>
<dbReference type="Proteomes" id="UP001185069">
    <property type="component" value="Unassembled WGS sequence"/>
</dbReference>
<dbReference type="Pfam" id="PF00501">
    <property type="entry name" value="AMP-binding"/>
    <property type="match status" value="2"/>
</dbReference>
<evidence type="ECO:0000259" key="4">
    <source>
        <dbReference type="PROSITE" id="PS50075"/>
    </source>
</evidence>
<dbReference type="InterPro" id="IPR036736">
    <property type="entry name" value="ACP-like_sf"/>
</dbReference>
<evidence type="ECO:0000256" key="1">
    <source>
        <dbReference type="ARBA" id="ARBA00001957"/>
    </source>
</evidence>
<dbReference type="InterPro" id="IPR023213">
    <property type="entry name" value="CAT-like_dom_sf"/>
</dbReference>
<dbReference type="SUPFAM" id="SSF52777">
    <property type="entry name" value="CoA-dependent acyltransferases"/>
    <property type="match status" value="6"/>
</dbReference>
<dbReference type="Pfam" id="PF00975">
    <property type="entry name" value="Thioesterase"/>
    <property type="match status" value="1"/>
</dbReference>
<protein>
    <submittedName>
        <fullName evidence="5">Amino acid adenylation domain-containing protein</fullName>
    </submittedName>
</protein>
<dbReference type="InterPro" id="IPR001242">
    <property type="entry name" value="Condensation_dom"/>
</dbReference>
<evidence type="ECO:0000313" key="6">
    <source>
        <dbReference type="Proteomes" id="UP001185069"/>
    </source>
</evidence>
<dbReference type="PROSITE" id="PS50075">
    <property type="entry name" value="CARRIER"/>
    <property type="match status" value="2"/>
</dbReference>
<dbReference type="CDD" id="cd05930">
    <property type="entry name" value="A_NRPS"/>
    <property type="match status" value="1"/>
</dbReference>
<dbReference type="Pfam" id="PF13193">
    <property type="entry name" value="AMP-binding_C"/>
    <property type="match status" value="1"/>
</dbReference>
<dbReference type="InterPro" id="IPR000873">
    <property type="entry name" value="AMP-dep_synth/lig_dom"/>
</dbReference>
<dbReference type="PROSITE" id="PS00455">
    <property type="entry name" value="AMP_BINDING"/>
    <property type="match status" value="1"/>
</dbReference>
<sequence>MSQHSIDDIVKLPPLAEGILLAATLDAGESDVYTVQAAIDLTGELDLEALREAGGKLLERHEMLRAAVRSDQAGRSWFVTVRGVDLPWRVCEAADEAAAEREERRERELRFDLERPPLLRALLLELGGRQYRLVLTLHHLILDGWSMPVILRDLLAFYHGTESALPQLARYTEYVTRVQAAADPETGELWKARLAACSGPTLLAQEPPGKATAGGAERRLRLDSGITVDDLAGLADWARESGCTFAAAAQVAWGLTLGAELGRTDVVYGTTLSRRRPEMTGFESMVGLFVNTVPVIVAPAAGTTLAELCRAQYESMLALDDAADRGLAQIQADLGMGALFDSLMLVENYPLDGVGEASSEGLQITGARVQDSTQYPLTVIVMPGSDVHLDVDPARLAPERAERIARRLCAVVRAMPGSGDRAVAALDLSLPEEPQWRAGHEFGPERRLSEDSWVQRIVHSLQARPDDVVYRGSRRLDLAADAQHPEAVITGSQFLADVAAITEQLRSAAVRPGDTVTVALGRAPRMVAALLAVAWRGAQYVPLDPGYPAERIRQIFDDAQPRVTLVDPVTAPALRSAGAVDLLVLSDAGASPTELGECAPRGAQTPAYTIFTSGSTGRPKGVTVPDVAFGNLLDDMARQVGLGPSSRLCAVTPLTFDIAEFELLGTLLAGAETALLDAATVHDLDRLAEAIRSFQPSHLQATPSLWRALAEEHPESIGGLRIVVGGEALPETLAEVLTAGAEQVFNSYGPTETTIWSTTCPLPAGHTGPVPIGRPIALTRALVLDAWLRPCPIGVVGDLYLSGIGLAHGYRGRPELTAVSFVPEPGGPGGARMYRTGDLAKFDAAGVLHYSGRSDFQVKIRGHRVELGEVEAALRAAPQVLEAVAHAHTGADGLRQLVGYVRAAVGVENVSAELLGQLRSALPEYMVPSHIVVLDAMPLTANGKIDRKALPAPEAPANSSSGAVSDGLTDLLQAEFAGALGVDRVGPDEDLFGLGGHSITAARLVSRLRRSTGFDITLDQVFANPTPRSLAAVYRGSAAVGGTALAVRRDGDLAPASRAQRRLWLLAQTGGAADAYHLPFLIRATGKLSVEAFAAALDDLRERHEILRTVIRLDPETGELEQRILANRDLPPTLRGAAAEGSAELRAAMGAGFDLETEAPIRGILVLDESGEPAAVAVTMHHVAVDATSVNRLLADLDAAYAARTAGVEPELGSARLRYLDLTADEDRDVTEGRWNPGLEFWAAELADAPSELALPFELPRPQVESHRGDIVSVTIPADLAAAAETLARRTGVTMFMLMQGALGVLYRNLGAGEDLPLGTATTARLDLAAEQTVGPFLNTVVLRTRVPGAASFSDVLRGVRRTDVACFAQQAVPFELVLERLAVERNADRHPVFQTYLGYTVEEPAPPAGELRLETLGSDTAKFDLSFEFVETRGTEPALRLHVEYATDLFTGRGAERLAARFVTVLEQLVQQPERPVRAASVMLPQDRVQLATALTGPETAAPQDVMLRFLEVAEAHRYAKAVIGPDGISLSYRQLAAQAGLLAEELLLQGVGSGDVVAVARETDAQSPACLLAIWAIGAVYLPLDCASPAARIATVLESAQPQAVLADARFRELLESALAAARSASRVVDLEALPAEPVLGDPLESLAALVGGQAIRPGQAAYLLFTSGSTGKPKGALIHRAGLANHLAAKVDTLALTPDDVVLANAALTFDISLWQLLCALMVGGATAVPPRSAVADPHALWGWAAQQRTTVLEIVPSLLGVAIEAESAGRPLPEIPDLRRLLLTGEALPADSVRAWLQGHPEDILVNAYGPTECSDDVTHAEFELGSNPGRTTAPIGTALQNTELLVLNDDLQPCPPGVRGELYVAGTGVGIGYLGRPGQTATTFVADPRGGGGRFYRTGDIVLLGEDGLEFKGRRDHQVKIRGHRIETAEIEAVAREIPSVLAAAVIAARRSAEHPLELFGYVSGQVAVDELTRVMADRLPVPMRPSAWTVLDRLPLTANGKVDLKSLVVPVPEASDQPFEGPRGDLETLVCAIFADVIGVPAVARHDDFFAIGGDSLRSVRVLTALAKAGHSLGLAQIFTHRTPAALAAWLGGAEIAEPDRDGVGSFPVPPEFLRQAQRAGGLEGFDQWIVLAAEEPVDGVRWAAACQAVTGRHDALRLRWDGSSETAEIVAASALGVPRHARGEAAENDAAERDAAETDAAEIGAADIGSSDIGSAVRAARADLAPLPGELMSTRIVPGPDRDHVVIAVHHLALDAASWEVLVPDLLAAYRSGPGAEVQWPSRPTTAYRSWAMGLADPEQPWTDESAYWQAVTAGLPPAPLADPAGGRSRTSKIPAATMERLTEAAESRGISLEPVLLASFCRAVGEARGELPAVVVEVESQGRIPLQPGTDVSGTMGWFTSAFPIRVPLCHEAGASADSARRQIEDSIASVIWARARVPRDGRGYAALLTGRSAEDRPGEAPYAFNYLGQAGAGSSLPGWSLSPRQEEWDEAVPAGLGFELSADALSENDGTLLVSWNWSPSRLPDDLAETVIGYFERWVETTVAALTLEPLPALAPTLPLRNEGEQHPLFVLHGGVGLAWPYMSLLPELPADLPVLGLQADFNRYGPHGEFGIRDLAAAYLHRIRSVQSHGPYRLLGWSFGGLVAHAVAEALEAIGETVEYLGILDAYPLLEAEAIPSEDWVLGQLLRLDTGDALAPKLAGAIRELDYAAIARAWKQHGGGLSDLGEEGLRRVVRVTRAHADMGQRFRPGQVNADIQLVVATLEAETPADPEQSWAAHTRGRVRAIPVPARHDDLLAPDEVRGYADALLAELKGPAHVAS</sequence>
<dbReference type="PANTHER" id="PTHR45527:SF1">
    <property type="entry name" value="FATTY ACID SYNTHASE"/>
    <property type="match status" value="1"/>
</dbReference>
<comment type="caution">
    <text evidence="5">The sequence shown here is derived from an EMBL/GenBank/DDBJ whole genome shotgun (WGS) entry which is preliminary data.</text>
</comment>
<dbReference type="Pfam" id="PF00550">
    <property type="entry name" value="PP-binding"/>
    <property type="match status" value="2"/>
</dbReference>
<dbReference type="InterPro" id="IPR042099">
    <property type="entry name" value="ANL_N_sf"/>
</dbReference>
<dbReference type="InterPro" id="IPR020845">
    <property type="entry name" value="AMP-binding_CS"/>
</dbReference>
<proteinExistence type="predicted"/>
<feature type="domain" description="Carrier" evidence="4">
    <location>
        <begin position="2027"/>
        <end position="2101"/>
    </location>
</feature>
<dbReference type="Gene3D" id="3.30.559.30">
    <property type="entry name" value="Nonribosomal peptide synthetase, condensation domain"/>
    <property type="match status" value="3"/>
</dbReference>
<dbReference type="PANTHER" id="PTHR45527">
    <property type="entry name" value="NONRIBOSOMAL PEPTIDE SYNTHETASE"/>
    <property type="match status" value="1"/>
</dbReference>
<dbReference type="SUPFAM" id="SSF47336">
    <property type="entry name" value="ACP-like"/>
    <property type="match status" value="2"/>
</dbReference>
<keyword evidence="6" id="KW-1185">Reference proteome</keyword>
<dbReference type="Gene3D" id="2.30.38.10">
    <property type="entry name" value="Luciferase, Domain 3"/>
    <property type="match status" value="1"/>
</dbReference>
<dbReference type="NCBIfam" id="TIGR01733">
    <property type="entry name" value="AA-adenyl-dom"/>
    <property type="match status" value="2"/>
</dbReference>
<feature type="domain" description="Carrier" evidence="4">
    <location>
        <begin position="963"/>
        <end position="1038"/>
    </location>
</feature>
<dbReference type="InterPro" id="IPR045851">
    <property type="entry name" value="AMP-bd_C_sf"/>
</dbReference>
<keyword evidence="3" id="KW-0597">Phosphoprotein</keyword>
<name>A0ABU1J8C9_9MICC</name>
<comment type="cofactor">
    <cofactor evidence="1">
        <name>pantetheine 4'-phosphate</name>
        <dbReference type="ChEBI" id="CHEBI:47942"/>
    </cofactor>
</comment>
<dbReference type="InterPro" id="IPR001031">
    <property type="entry name" value="Thioesterase"/>
</dbReference>
<evidence type="ECO:0000256" key="3">
    <source>
        <dbReference type="ARBA" id="ARBA00022553"/>
    </source>
</evidence>
<dbReference type="Gene3D" id="3.30.559.10">
    <property type="entry name" value="Chloramphenicol acetyltransferase-like domain"/>
    <property type="match status" value="3"/>
</dbReference>
<dbReference type="InterPro" id="IPR025110">
    <property type="entry name" value="AMP-bd_C"/>
</dbReference>